<comment type="caution">
    <text evidence="8">The sequence shown here is derived from an EMBL/GenBank/DDBJ whole genome shotgun (WGS) entry which is preliminary data.</text>
</comment>
<keyword evidence="3" id="KW-0479">Metal-binding</keyword>
<dbReference type="NCBIfam" id="NF004885">
    <property type="entry name" value="PRK06246.1"/>
    <property type="match status" value="1"/>
</dbReference>
<dbReference type="AlphaFoldDB" id="A0A811T498"/>
<sequence>MSIISRDFFVKNIIELIIRSETILPVDTVIALEDAWQKESNTVAKSQLSAILKNIKIAREKKYPLCQDTGIFIFNVTIGKNIVIDFNINDAICEALRSVTGTLPLRPNVVHPLTRENSLDNTGDGLPDITFNLTEGSDFEVFVYPKGAGSENMSRLAMLKPSQNEEIKRFVLETVFDAGGMPCPPIIVGVGIGGSFDLASRLSKKAALRPLDEMNDFEQELCDAVNTLGIGAMGLGGDTTALAVHVNTAHCHTASLPVAVNIQCWANRRAHKKFV</sequence>
<feature type="domain" description="Fe-S hydro-lyase tartrate dehydratase alpha-type catalytic" evidence="7">
    <location>
        <begin position="12"/>
        <end position="271"/>
    </location>
</feature>
<dbReference type="Pfam" id="PF05681">
    <property type="entry name" value="Fumerase"/>
    <property type="match status" value="1"/>
</dbReference>
<reference evidence="8" key="1">
    <citation type="submission" date="2020-10" db="EMBL/GenBank/DDBJ databases">
        <authorList>
            <person name="Hahn C.J."/>
            <person name="Laso-Perez R."/>
            <person name="Vulcano F."/>
            <person name="Vaziourakis K.-M."/>
            <person name="Stokke R."/>
            <person name="Steen I.H."/>
            <person name="Teske A."/>
            <person name="Boetius A."/>
            <person name="Liebeke M."/>
            <person name="Amann R."/>
            <person name="Knittel K."/>
        </authorList>
    </citation>
    <scope>NUCLEOTIDE SEQUENCE</scope>
    <source>
        <strain evidence="8">Gfbio:e3339647-f889-4370-9287-4fb5cb688e4c:AG393N10_GoMArc1</strain>
    </source>
</reference>
<dbReference type="InterPro" id="IPR051208">
    <property type="entry name" value="Class-I_Fumarase/Tartrate_DH"/>
</dbReference>
<dbReference type="GO" id="GO:0016829">
    <property type="term" value="F:lyase activity"/>
    <property type="evidence" value="ECO:0007669"/>
    <property type="project" value="UniProtKB-KW"/>
</dbReference>
<keyword evidence="5" id="KW-0411">Iron-sulfur</keyword>
<dbReference type="GO" id="GO:0051539">
    <property type="term" value="F:4 iron, 4 sulfur cluster binding"/>
    <property type="evidence" value="ECO:0007669"/>
    <property type="project" value="UniProtKB-KW"/>
</dbReference>
<evidence type="ECO:0000313" key="8">
    <source>
        <dbReference type="EMBL" id="CAD6491984.1"/>
    </source>
</evidence>
<name>A0A811T498_9EURY</name>
<protein>
    <submittedName>
        <fullName evidence="8">Fumarate hydratase (Fumerase)</fullName>
    </submittedName>
</protein>
<dbReference type="GO" id="GO:0046872">
    <property type="term" value="F:metal ion binding"/>
    <property type="evidence" value="ECO:0007669"/>
    <property type="project" value="UniProtKB-KW"/>
</dbReference>
<evidence type="ECO:0000259" key="7">
    <source>
        <dbReference type="Pfam" id="PF05681"/>
    </source>
</evidence>
<dbReference type="Proteomes" id="UP000637195">
    <property type="component" value="Unassembled WGS sequence"/>
</dbReference>
<dbReference type="NCBIfam" id="TIGR00722">
    <property type="entry name" value="ttdA_fumA_fumB"/>
    <property type="match status" value="1"/>
</dbReference>
<evidence type="ECO:0000313" key="9">
    <source>
        <dbReference type="Proteomes" id="UP000637195"/>
    </source>
</evidence>
<evidence type="ECO:0000256" key="2">
    <source>
        <dbReference type="ARBA" id="ARBA00022485"/>
    </source>
</evidence>
<accession>A0A811T498</accession>
<dbReference type="PANTHER" id="PTHR30389">
    <property type="entry name" value="FUMARATE HYDRATASE-RELATED"/>
    <property type="match status" value="1"/>
</dbReference>
<dbReference type="PANTHER" id="PTHR30389:SF17">
    <property type="entry name" value="L(+)-TARTRATE DEHYDRATASE SUBUNIT ALPHA-RELATED"/>
    <property type="match status" value="1"/>
</dbReference>
<keyword evidence="6" id="KW-0456">Lyase</keyword>
<proteinExistence type="inferred from homology"/>
<dbReference type="InterPro" id="IPR004646">
    <property type="entry name" value="Fe-S_hydro-lyase_TtdA-typ_cat"/>
</dbReference>
<evidence type="ECO:0000256" key="3">
    <source>
        <dbReference type="ARBA" id="ARBA00022723"/>
    </source>
</evidence>
<comment type="similarity">
    <text evidence="1">Belongs to the class-I fumarase family.</text>
</comment>
<evidence type="ECO:0000256" key="4">
    <source>
        <dbReference type="ARBA" id="ARBA00023004"/>
    </source>
</evidence>
<organism evidence="8 9">
    <name type="scientific">Candidatus Argoarchaeum ethanivorans</name>
    <dbReference type="NCBI Taxonomy" id="2608793"/>
    <lineage>
        <taxon>Archaea</taxon>
        <taxon>Methanobacteriati</taxon>
        <taxon>Methanobacteriota</taxon>
        <taxon>Stenosarchaea group</taxon>
        <taxon>Methanomicrobia</taxon>
        <taxon>Methanosarcinales</taxon>
        <taxon>Methanosarcinales incertae sedis</taxon>
        <taxon>GOM Arc I cluster</taxon>
        <taxon>Candidatus Argoarchaeum</taxon>
    </lineage>
</organism>
<evidence type="ECO:0000256" key="6">
    <source>
        <dbReference type="ARBA" id="ARBA00023239"/>
    </source>
</evidence>
<dbReference type="EMBL" id="CAJHIM010000018">
    <property type="protein sequence ID" value="CAD6491984.1"/>
    <property type="molecule type" value="Genomic_DNA"/>
</dbReference>
<gene>
    <name evidence="8" type="ORF">ANIMEMIM_00253</name>
</gene>
<evidence type="ECO:0000256" key="5">
    <source>
        <dbReference type="ARBA" id="ARBA00023014"/>
    </source>
</evidence>
<evidence type="ECO:0000256" key="1">
    <source>
        <dbReference type="ARBA" id="ARBA00008876"/>
    </source>
</evidence>
<keyword evidence="2" id="KW-0004">4Fe-4S</keyword>
<keyword evidence="4" id="KW-0408">Iron</keyword>